<name>A0A8T4KYR5_9ARCH</name>
<evidence type="ECO:0000256" key="1">
    <source>
        <dbReference type="ARBA" id="ARBA00005546"/>
    </source>
</evidence>
<dbReference type="EMBL" id="JAGVWB010000038">
    <property type="protein sequence ID" value="MBS3058772.1"/>
    <property type="molecule type" value="Genomic_DNA"/>
</dbReference>
<proteinExistence type="inferred from homology"/>
<comment type="similarity">
    <text evidence="1">Belongs to the CGI121/TPRKB family.</text>
</comment>
<reference evidence="2" key="2">
    <citation type="submission" date="2021-05" db="EMBL/GenBank/DDBJ databases">
        <title>Protein family content uncovers lineage relationships and bacterial pathway maintenance mechanisms in DPANN archaea.</title>
        <authorList>
            <person name="Castelle C.J."/>
            <person name="Meheust R."/>
            <person name="Jaffe A.L."/>
            <person name="Seitz K."/>
            <person name="Gong X."/>
            <person name="Baker B.J."/>
            <person name="Banfield J.F."/>
        </authorList>
    </citation>
    <scope>NUCLEOTIDE SEQUENCE</scope>
    <source>
        <strain evidence="2">RIFCSPLOWO2_01_FULL_43_13</strain>
    </source>
</reference>
<dbReference type="InterPro" id="IPR013926">
    <property type="entry name" value="CGI121/TPRKB"/>
</dbReference>
<dbReference type="Gene3D" id="3.30.2380.10">
    <property type="entry name" value="CGI121/TPRKB"/>
    <property type="match status" value="1"/>
</dbReference>
<evidence type="ECO:0000313" key="2">
    <source>
        <dbReference type="EMBL" id="MBS3058772.1"/>
    </source>
</evidence>
<gene>
    <name evidence="2" type="ORF">J4478_05225</name>
</gene>
<sequence length="99" mass="10874">MELLIRLSGRKQVGKAVEALGVKEGMQEIAVIAVGENGEKAVREIALLLKLEKTKHKPDAAFLKKAFGIPENELKLLKEREKALESAVLEKAALVELED</sequence>
<accession>A0A8T4KYR5</accession>
<dbReference type="Pfam" id="PF08617">
    <property type="entry name" value="CGI-121"/>
    <property type="match status" value="1"/>
</dbReference>
<dbReference type="SUPFAM" id="SSF143870">
    <property type="entry name" value="PF0523-like"/>
    <property type="match status" value="1"/>
</dbReference>
<reference evidence="2" key="1">
    <citation type="submission" date="2021-03" db="EMBL/GenBank/DDBJ databases">
        <authorList>
            <person name="Jaffe A."/>
        </authorList>
    </citation>
    <scope>NUCLEOTIDE SEQUENCE</scope>
    <source>
        <strain evidence="2">RIFCSPLOWO2_01_FULL_43_13</strain>
    </source>
</reference>
<comment type="caution">
    <text evidence="2">The sequence shown here is derived from an EMBL/GenBank/DDBJ whole genome shotgun (WGS) entry which is preliminary data.</text>
</comment>
<protein>
    <submittedName>
        <fullName evidence="2">Uncharacterized protein</fullName>
    </submittedName>
</protein>
<organism evidence="2 3">
    <name type="scientific">Candidatus Iainarchaeum sp</name>
    <dbReference type="NCBI Taxonomy" id="3101447"/>
    <lineage>
        <taxon>Archaea</taxon>
        <taxon>Candidatus Iainarchaeota</taxon>
        <taxon>Candidatus Iainarchaeia</taxon>
        <taxon>Candidatus Iainarchaeales</taxon>
        <taxon>Candidatus Iainarchaeaceae</taxon>
        <taxon>Candidatus Iainarchaeum</taxon>
    </lineage>
</organism>
<dbReference type="NCBIfam" id="NF011465">
    <property type="entry name" value="PRK14886.1-1"/>
    <property type="match status" value="1"/>
</dbReference>
<dbReference type="AlphaFoldDB" id="A0A8T4KYR5"/>
<dbReference type="InterPro" id="IPR036504">
    <property type="entry name" value="CGI121/TPRKB_sf"/>
</dbReference>
<dbReference type="Proteomes" id="UP000680185">
    <property type="component" value="Unassembled WGS sequence"/>
</dbReference>
<evidence type="ECO:0000313" key="3">
    <source>
        <dbReference type="Proteomes" id="UP000680185"/>
    </source>
</evidence>